<evidence type="ECO:0000313" key="12">
    <source>
        <dbReference type="Proteomes" id="UP001365542"/>
    </source>
</evidence>
<keyword evidence="5" id="KW-0336">GPI-anchor</keyword>
<evidence type="ECO:0000256" key="4">
    <source>
        <dbReference type="ARBA" id="ARBA00022525"/>
    </source>
</evidence>
<organism evidence="11 12">
    <name type="scientific">Orbilia ellipsospora</name>
    <dbReference type="NCBI Taxonomy" id="2528407"/>
    <lineage>
        <taxon>Eukaryota</taxon>
        <taxon>Fungi</taxon>
        <taxon>Dikarya</taxon>
        <taxon>Ascomycota</taxon>
        <taxon>Pezizomycotina</taxon>
        <taxon>Orbiliomycetes</taxon>
        <taxon>Orbiliales</taxon>
        <taxon>Orbiliaceae</taxon>
        <taxon>Orbilia</taxon>
    </lineage>
</organism>
<evidence type="ECO:0000256" key="2">
    <source>
        <dbReference type="ARBA" id="ARBA00004613"/>
    </source>
</evidence>
<evidence type="ECO:0000256" key="7">
    <source>
        <dbReference type="ARBA" id="ARBA00023157"/>
    </source>
</evidence>
<evidence type="ECO:0000256" key="6">
    <source>
        <dbReference type="ARBA" id="ARBA00022729"/>
    </source>
</evidence>
<dbReference type="EMBL" id="JAVHJO010000003">
    <property type="protein sequence ID" value="KAK6542045.1"/>
    <property type="molecule type" value="Genomic_DNA"/>
</dbReference>
<feature type="chain" id="PRO_5043429595" description="CFEM domain-containing protein" evidence="9">
    <location>
        <begin position="20"/>
        <end position="642"/>
    </location>
</feature>
<dbReference type="GO" id="GO:0005576">
    <property type="term" value="C:extracellular region"/>
    <property type="evidence" value="ECO:0007669"/>
    <property type="project" value="UniProtKB-SubCell"/>
</dbReference>
<evidence type="ECO:0000256" key="8">
    <source>
        <dbReference type="ARBA" id="ARBA00023288"/>
    </source>
</evidence>
<evidence type="ECO:0000256" key="1">
    <source>
        <dbReference type="ARBA" id="ARBA00004589"/>
    </source>
</evidence>
<evidence type="ECO:0000256" key="3">
    <source>
        <dbReference type="ARBA" id="ARBA00010031"/>
    </source>
</evidence>
<evidence type="ECO:0000313" key="11">
    <source>
        <dbReference type="EMBL" id="KAK6542045.1"/>
    </source>
</evidence>
<dbReference type="Proteomes" id="UP001365542">
    <property type="component" value="Unassembled WGS sequence"/>
</dbReference>
<comment type="similarity">
    <text evidence="3">Belongs to the RBT5 family.</text>
</comment>
<dbReference type="GO" id="GO:0098552">
    <property type="term" value="C:side of membrane"/>
    <property type="evidence" value="ECO:0007669"/>
    <property type="project" value="UniProtKB-KW"/>
</dbReference>
<protein>
    <recommendedName>
        <fullName evidence="10">CFEM domain-containing protein</fullName>
    </recommendedName>
</protein>
<keyword evidence="6 9" id="KW-0732">Signal</keyword>
<dbReference type="AlphaFoldDB" id="A0AAV9XIU6"/>
<dbReference type="Pfam" id="PF05730">
    <property type="entry name" value="CFEM"/>
    <property type="match status" value="1"/>
</dbReference>
<keyword evidence="7" id="KW-1015">Disulfide bond</keyword>
<proteinExistence type="inferred from homology"/>
<feature type="domain" description="CFEM" evidence="10">
    <location>
        <begin position="408"/>
        <end position="470"/>
    </location>
</feature>
<feature type="signal peptide" evidence="9">
    <location>
        <begin position="1"/>
        <end position="19"/>
    </location>
</feature>
<sequence length="642" mass="65934">MKGTFQLLGAFAAAHVVSATNYEWNQPFAGSKQFTPPAYCNNKCTTKQTTGYDFSDAPLGNLPSYDDFGFTGYTCKNSGLQRRTGGGSGSKCASSHVEPKNYGNEISCSKEFSVHEIHISVEVESVVEFTYGMPDGSSCKQVSKCGTEITPIQNTQCGGAKSVKCRIHESSGNQKKCGFNVHHVKFYCDDNSGTTSAPAPTTTAAVDTTSACTDYTCTAGTTTAPAGTTTAPAVVDTTSVCTDYTCTAGTTAAVDTTSVCTDYTCTAGTTTAAVDTTSVCTDYTCTAGTTTAPAGTTTAPAVVDTTSVCTDYTCTAATTAAVDTTSVCTDYTCTAASAATSAPCTDYSCTGAPTGTNVYVQPTTTPNVYVPPMNTTAPYVQPSDTNTLPPSGTDVYTTMPSVPVETGCPQVLPQCMQVWTKITQCIDSGDVKCLCPNAEYIQNVASCVEAWGSDDSEVAKALEYMQGLCADHIPSNPAIVTCVPTYVTLPPASTGATTITVSTTVVVPCTNVAASVTTAAGYTPSYTTQVVATTVTVCPVKLVTTVPNKPVLVPATVTAPPYVPVAPSSVPATVPVQYTTPAYVPVPTYVPTTMATAYPTGSYSGNGTTPYPPVATGAGSSVKVFTSLMAGAFIGVAALIVA</sequence>
<reference evidence="11 12" key="1">
    <citation type="submission" date="2019-10" db="EMBL/GenBank/DDBJ databases">
        <authorList>
            <person name="Palmer J.M."/>
        </authorList>
    </citation>
    <scope>NUCLEOTIDE SEQUENCE [LARGE SCALE GENOMIC DNA]</scope>
    <source>
        <strain evidence="11 12">TWF694</strain>
    </source>
</reference>
<evidence type="ECO:0000259" key="10">
    <source>
        <dbReference type="Pfam" id="PF05730"/>
    </source>
</evidence>
<keyword evidence="4" id="KW-0964">Secreted</keyword>
<evidence type="ECO:0000256" key="9">
    <source>
        <dbReference type="SAM" id="SignalP"/>
    </source>
</evidence>
<comment type="caution">
    <text evidence="11">The sequence shown here is derived from an EMBL/GenBank/DDBJ whole genome shotgun (WGS) entry which is preliminary data.</text>
</comment>
<comment type="subcellular location">
    <subcellularLocation>
        <location evidence="1">Membrane</location>
        <topology evidence="1">Lipid-anchor</topology>
        <topology evidence="1">GPI-anchor</topology>
    </subcellularLocation>
    <subcellularLocation>
        <location evidence="2">Secreted</location>
    </subcellularLocation>
</comment>
<keyword evidence="12" id="KW-1185">Reference proteome</keyword>
<name>A0AAV9XIU6_9PEZI</name>
<gene>
    <name evidence="11" type="ORF">TWF694_007817</name>
</gene>
<dbReference type="InterPro" id="IPR008427">
    <property type="entry name" value="Extracellular_membr_CFEM_dom"/>
</dbReference>
<keyword evidence="5" id="KW-0325">Glycoprotein</keyword>
<keyword evidence="5" id="KW-0472">Membrane</keyword>
<accession>A0AAV9XIU6</accession>
<evidence type="ECO:0000256" key="5">
    <source>
        <dbReference type="ARBA" id="ARBA00022622"/>
    </source>
</evidence>
<keyword evidence="8" id="KW-0449">Lipoprotein</keyword>